<keyword evidence="2" id="KW-1185">Reference proteome</keyword>
<protein>
    <submittedName>
        <fullName evidence="1">Uncharacterized protein</fullName>
    </submittedName>
</protein>
<evidence type="ECO:0000313" key="2">
    <source>
        <dbReference type="Proteomes" id="UP001244341"/>
    </source>
</evidence>
<reference evidence="1 2" key="1">
    <citation type="submission" date="2023-05" db="EMBL/GenBank/DDBJ databases">
        <title>A 100% complete, gapless, phased diploid assembly of the Scenedesmus obliquus UTEX 3031 genome.</title>
        <authorList>
            <person name="Biondi T.C."/>
            <person name="Hanschen E.R."/>
            <person name="Kwon T."/>
            <person name="Eng W."/>
            <person name="Kruse C.P.S."/>
            <person name="Koehler S.I."/>
            <person name="Kunde Y."/>
            <person name="Gleasner C.D."/>
            <person name="You Mak K.T."/>
            <person name="Polle J."/>
            <person name="Hovde B.T."/>
            <person name="Starkenburg S.R."/>
        </authorList>
    </citation>
    <scope>NUCLEOTIDE SEQUENCE [LARGE SCALE GENOMIC DNA]</scope>
    <source>
        <strain evidence="1 2">DOE0152z</strain>
    </source>
</reference>
<organism evidence="1 2">
    <name type="scientific">Tetradesmus obliquus</name>
    <name type="common">Green alga</name>
    <name type="synonym">Acutodesmus obliquus</name>
    <dbReference type="NCBI Taxonomy" id="3088"/>
    <lineage>
        <taxon>Eukaryota</taxon>
        <taxon>Viridiplantae</taxon>
        <taxon>Chlorophyta</taxon>
        <taxon>core chlorophytes</taxon>
        <taxon>Chlorophyceae</taxon>
        <taxon>CS clade</taxon>
        <taxon>Sphaeropleales</taxon>
        <taxon>Scenedesmaceae</taxon>
        <taxon>Tetradesmus</taxon>
    </lineage>
</organism>
<name>A0ABY8TZ65_TETOB</name>
<dbReference type="Proteomes" id="UP001244341">
    <property type="component" value="Chromosome 5b"/>
</dbReference>
<gene>
    <name evidence="1" type="ORF">OEZ85_002967</name>
</gene>
<proteinExistence type="predicted"/>
<evidence type="ECO:0000313" key="1">
    <source>
        <dbReference type="EMBL" id="WIA14441.1"/>
    </source>
</evidence>
<dbReference type="EMBL" id="CP126212">
    <property type="protein sequence ID" value="WIA14441.1"/>
    <property type="molecule type" value="Genomic_DNA"/>
</dbReference>
<accession>A0ABY8TZ65</accession>
<sequence length="309" mass="35450">MLKLIREMPLIGLFRDIKGETKFEASGMTIAPFNDPHYRVEEWLWIVFDNLHALGRIDRHMEFAAKKNELVGHKPGENESQFEGLTYIESTGHFLAMEEVRYHEKHEELHPFTHELRISEDGKQYDTVQVCPVHFTLMGENKGFEGVHYQQRDGEDLLMGLCEGNHCWGGERGKDAGNGRIVVSVSNGKSGNGCGWNVVKTVRIPRTAYFTDYSGMAVRGDRIAIVSQENATLWIGSFDWQALEFVDEGRVFHFPRDNHCDIMYCNVEGVQWLDDVRFVVSSDKAKKYQSYRCVAQEQKVHIFALPEDA</sequence>